<comment type="caution">
    <text evidence="1">The sequence shown here is derived from an EMBL/GenBank/DDBJ whole genome shotgun (WGS) entry which is preliminary data.</text>
</comment>
<keyword evidence="2" id="KW-1185">Reference proteome</keyword>
<organism evidence="1 2">
    <name type="scientific">Stygiobacter electus</name>
    <dbReference type="NCBI Taxonomy" id="3032292"/>
    <lineage>
        <taxon>Bacteria</taxon>
        <taxon>Pseudomonadati</taxon>
        <taxon>Ignavibacteriota</taxon>
        <taxon>Ignavibacteria</taxon>
        <taxon>Ignavibacteriales</taxon>
        <taxon>Melioribacteraceae</taxon>
        <taxon>Stygiobacter</taxon>
    </lineage>
</organism>
<evidence type="ECO:0000313" key="1">
    <source>
        <dbReference type="EMBL" id="MDF1613159.1"/>
    </source>
</evidence>
<protein>
    <submittedName>
        <fullName evidence="1">Uncharacterized protein</fullName>
    </submittedName>
</protein>
<gene>
    <name evidence="1" type="ORF">P0M35_13415</name>
</gene>
<reference evidence="1" key="1">
    <citation type="submission" date="2023-03" db="EMBL/GenBank/DDBJ databases">
        <title>Stygiobacter electus gen. nov., sp. nov., facultatively anaerobic thermotolerant bacterium of the class Ignavibacteria from a well of Yessentuki mineral water deposit.</title>
        <authorList>
            <person name="Podosokorskaya O.A."/>
            <person name="Elcheninov A.G."/>
            <person name="Petrova N.F."/>
            <person name="Zavarzina D.G."/>
            <person name="Kublanov I.V."/>
            <person name="Merkel A.Y."/>
        </authorList>
    </citation>
    <scope>NUCLEOTIDE SEQUENCE</scope>
    <source>
        <strain evidence="1">09-Me</strain>
    </source>
</reference>
<dbReference type="RefSeq" id="WP_321536930.1">
    <property type="nucleotide sequence ID" value="NZ_JARGDL010000029.1"/>
</dbReference>
<proteinExistence type="predicted"/>
<name>A0AAE3P2G2_9BACT</name>
<evidence type="ECO:0000313" key="2">
    <source>
        <dbReference type="Proteomes" id="UP001221302"/>
    </source>
</evidence>
<dbReference type="AlphaFoldDB" id="A0AAE3P2G2"/>
<dbReference type="EMBL" id="JARGDL010000029">
    <property type="protein sequence ID" value="MDF1613159.1"/>
    <property type="molecule type" value="Genomic_DNA"/>
</dbReference>
<accession>A0AAE3P2G2</accession>
<sequence length="42" mass="4997">MMNKYNPEILKDGFNILPNGEEIFYISNPALGLWSYKDRFKE</sequence>
<dbReference type="Proteomes" id="UP001221302">
    <property type="component" value="Unassembled WGS sequence"/>
</dbReference>